<accession>A0A4Y1RCA2</accession>
<gene>
    <name evidence="1" type="ORF">Prudu_011915</name>
</gene>
<name>A0A4Y1RCA2_PRUDU</name>
<reference evidence="1" key="1">
    <citation type="journal article" date="2019" name="Science">
        <title>Mutation of a bHLH transcription factor allowed almond domestication.</title>
        <authorList>
            <person name="Sanchez-Perez R."/>
            <person name="Pavan S."/>
            <person name="Mazzeo R."/>
            <person name="Moldovan C."/>
            <person name="Aiese Cigliano R."/>
            <person name="Del Cueto J."/>
            <person name="Ricciardi F."/>
            <person name="Lotti C."/>
            <person name="Ricciardi L."/>
            <person name="Dicenta F."/>
            <person name="Lopez-Marques R.L."/>
            <person name="Lindberg Moller B."/>
        </authorList>
    </citation>
    <scope>NUCLEOTIDE SEQUENCE</scope>
</reference>
<dbReference type="AlphaFoldDB" id="A0A4Y1RCA2"/>
<dbReference type="EMBL" id="AP019300">
    <property type="protein sequence ID" value="BBH01607.1"/>
    <property type="molecule type" value="Genomic_DNA"/>
</dbReference>
<protein>
    <submittedName>
        <fullName evidence="1">Uncharacterized protein</fullName>
    </submittedName>
</protein>
<sequence>MTGAVEVRGSTTGPIIVSVPRVKKTFVPDIRQVTDTHRTWPEFKVEIGSGPVIEEVPWIFPRGGVLPRLITHINPASKIQVIV</sequence>
<organism evidence="1">
    <name type="scientific">Prunus dulcis</name>
    <name type="common">Almond</name>
    <name type="synonym">Amygdalus dulcis</name>
    <dbReference type="NCBI Taxonomy" id="3755"/>
    <lineage>
        <taxon>Eukaryota</taxon>
        <taxon>Viridiplantae</taxon>
        <taxon>Streptophyta</taxon>
        <taxon>Embryophyta</taxon>
        <taxon>Tracheophyta</taxon>
        <taxon>Spermatophyta</taxon>
        <taxon>Magnoliopsida</taxon>
        <taxon>eudicotyledons</taxon>
        <taxon>Gunneridae</taxon>
        <taxon>Pentapetalae</taxon>
        <taxon>rosids</taxon>
        <taxon>fabids</taxon>
        <taxon>Rosales</taxon>
        <taxon>Rosaceae</taxon>
        <taxon>Amygdaloideae</taxon>
        <taxon>Amygdaleae</taxon>
        <taxon>Prunus</taxon>
    </lineage>
</organism>
<proteinExistence type="predicted"/>
<evidence type="ECO:0000313" key="1">
    <source>
        <dbReference type="EMBL" id="BBH01607.1"/>
    </source>
</evidence>